<name>A0ACC2NY29_9HYME</name>
<protein>
    <submittedName>
        <fullName evidence="1">Uncharacterized protein</fullName>
    </submittedName>
</protein>
<dbReference type="Proteomes" id="UP001239111">
    <property type="component" value="Chromosome 2"/>
</dbReference>
<evidence type="ECO:0000313" key="2">
    <source>
        <dbReference type="Proteomes" id="UP001239111"/>
    </source>
</evidence>
<proteinExistence type="predicted"/>
<comment type="caution">
    <text evidence="1">The sequence shown here is derived from an EMBL/GenBank/DDBJ whole genome shotgun (WGS) entry which is preliminary data.</text>
</comment>
<keyword evidence="2" id="KW-1185">Reference proteome</keyword>
<gene>
    <name evidence="1" type="ORF">QAD02_011886</name>
</gene>
<sequence length="287" mass="32446">MDSSNSVVEDKNIITDKIENQSSKLSQEVTAEDMMSLQADSRSAAEVSDGSVNSNPVKRIEKLEHDVTDVQTRLDLLSASFSQLSAVFMQAGHNLSGNNWSSNWWYASPCGGHCNDDSSDEEQQQVCSGTCCAKMDSMTSSELKIFCGKNMSVKRWVKLVESMMRAHSWTYDQTYVIAMEAFRGVAKKIVFCLVERKMLQNGSSVEKNCEETLKKGESFDRKLTDEQVLKREVEGEDLKQRINWLTLRAILMNEGNSEDSQPFPDFQSLLKEELEKDKECASEKKQE</sequence>
<dbReference type="EMBL" id="CM056742">
    <property type="protein sequence ID" value="KAJ8676100.1"/>
    <property type="molecule type" value="Genomic_DNA"/>
</dbReference>
<organism evidence="1 2">
    <name type="scientific">Eretmocerus hayati</name>
    <dbReference type="NCBI Taxonomy" id="131215"/>
    <lineage>
        <taxon>Eukaryota</taxon>
        <taxon>Metazoa</taxon>
        <taxon>Ecdysozoa</taxon>
        <taxon>Arthropoda</taxon>
        <taxon>Hexapoda</taxon>
        <taxon>Insecta</taxon>
        <taxon>Pterygota</taxon>
        <taxon>Neoptera</taxon>
        <taxon>Endopterygota</taxon>
        <taxon>Hymenoptera</taxon>
        <taxon>Apocrita</taxon>
        <taxon>Proctotrupomorpha</taxon>
        <taxon>Chalcidoidea</taxon>
        <taxon>Aphelinidae</taxon>
        <taxon>Aphelininae</taxon>
        <taxon>Eretmocerus</taxon>
    </lineage>
</organism>
<accession>A0ACC2NY29</accession>
<reference evidence="1" key="1">
    <citation type="submission" date="2023-04" db="EMBL/GenBank/DDBJ databases">
        <title>A chromosome-level genome assembly of the parasitoid wasp Eretmocerus hayati.</title>
        <authorList>
            <person name="Zhong Y."/>
            <person name="Liu S."/>
            <person name="Liu Y."/>
        </authorList>
    </citation>
    <scope>NUCLEOTIDE SEQUENCE</scope>
    <source>
        <strain evidence="1">ZJU_SS_LIU_2023</strain>
    </source>
</reference>
<evidence type="ECO:0000313" key="1">
    <source>
        <dbReference type="EMBL" id="KAJ8676100.1"/>
    </source>
</evidence>